<organism evidence="2 3">
    <name type="scientific">Batillaria attramentaria</name>
    <dbReference type="NCBI Taxonomy" id="370345"/>
    <lineage>
        <taxon>Eukaryota</taxon>
        <taxon>Metazoa</taxon>
        <taxon>Spiralia</taxon>
        <taxon>Lophotrochozoa</taxon>
        <taxon>Mollusca</taxon>
        <taxon>Gastropoda</taxon>
        <taxon>Caenogastropoda</taxon>
        <taxon>Sorbeoconcha</taxon>
        <taxon>Cerithioidea</taxon>
        <taxon>Batillariidae</taxon>
        <taxon>Batillaria</taxon>
    </lineage>
</organism>
<dbReference type="EMBL" id="JACVVK020000211">
    <property type="protein sequence ID" value="KAK7484353.1"/>
    <property type="molecule type" value="Genomic_DNA"/>
</dbReference>
<keyword evidence="1" id="KW-0732">Signal</keyword>
<name>A0ABD0KB79_9CAEN</name>
<keyword evidence="3" id="KW-1185">Reference proteome</keyword>
<comment type="caution">
    <text evidence="2">The sequence shown here is derived from an EMBL/GenBank/DDBJ whole genome shotgun (WGS) entry which is preliminary data.</text>
</comment>
<dbReference type="Proteomes" id="UP001519460">
    <property type="component" value="Unassembled WGS sequence"/>
</dbReference>
<gene>
    <name evidence="2" type="ORF">BaRGS_00024358</name>
</gene>
<accession>A0ABD0KB79</accession>
<reference evidence="2 3" key="1">
    <citation type="journal article" date="2023" name="Sci. Data">
        <title>Genome assembly of the Korean intertidal mud-creeper Batillaria attramentaria.</title>
        <authorList>
            <person name="Patra A.K."/>
            <person name="Ho P.T."/>
            <person name="Jun S."/>
            <person name="Lee S.J."/>
            <person name="Kim Y."/>
            <person name="Won Y.J."/>
        </authorList>
    </citation>
    <scope>NUCLEOTIDE SEQUENCE [LARGE SCALE GENOMIC DNA]</scope>
    <source>
        <strain evidence="2">Wonlab-2016</strain>
    </source>
</reference>
<feature type="non-terminal residue" evidence="2">
    <location>
        <position position="86"/>
    </location>
</feature>
<dbReference type="AlphaFoldDB" id="A0ABD0KB79"/>
<sequence>MVGEQHQQHPLTIFYRSGTQARATRPMGGRWKLWVIAVITSRLLIQVDGQTDQGGTVGVLQVRQGCVQGFRTGNDFAGGCGTLFLV</sequence>
<proteinExistence type="predicted"/>
<evidence type="ECO:0000256" key="1">
    <source>
        <dbReference type="SAM" id="SignalP"/>
    </source>
</evidence>
<evidence type="ECO:0000313" key="3">
    <source>
        <dbReference type="Proteomes" id="UP001519460"/>
    </source>
</evidence>
<feature type="signal peptide" evidence="1">
    <location>
        <begin position="1"/>
        <end position="49"/>
    </location>
</feature>
<protein>
    <submittedName>
        <fullName evidence="2">Uncharacterized protein</fullName>
    </submittedName>
</protein>
<feature type="chain" id="PRO_5044787907" evidence="1">
    <location>
        <begin position="50"/>
        <end position="86"/>
    </location>
</feature>
<evidence type="ECO:0000313" key="2">
    <source>
        <dbReference type="EMBL" id="KAK7484353.1"/>
    </source>
</evidence>